<feature type="non-terminal residue" evidence="1">
    <location>
        <position position="1"/>
    </location>
</feature>
<gene>
    <name evidence="1" type="ORF">Tci_545936</name>
</gene>
<evidence type="ECO:0000313" key="1">
    <source>
        <dbReference type="EMBL" id="GEZ73963.1"/>
    </source>
</evidence>
<name>A0A699IP37_TANCI</name>
<sequence length="447" mass="50384">AGRYLLFGLQGSRQQKLLVLRFFDVKEQQGIDSKRAKRMASMNTRLNIKKLDGNIVKSMEVQNKLGSNNLALVLKLESMKYMMKNMFGLRWNCRELKGIVKLRGYNQFTYLVNGSPSSAIGFKNPIDMLAGFGWLASIKHGMLEPVKVKCIFLGYHKSIVDNKLWRLDDVTSKVALYMNMGFNESEEYNKTFICSSVGTGSMQVLHGFEFEVKPLGDHTFKLARDKDQHLACELFGYREDSNEAAFAFASVEKIYVHESLTFDNTVACKAEIWVSLLVKSKGNILGLKIIRDQSGNTLRVSQSKIYNSKLVQTLLEGHSILSLEGSLSGDCDVQKNASISVDMLDRLDRGLQTNIQVFFDFDYAMGRSITIMSRSMRGYGLILECVGSLKAYLQHIKAWKKEIWLKRLLTESGCELRLVAGIATGALVKGCSRSKVPTQVKVVAYRY</sequence>
<dbReference type="AlphaFoldDB" id="A0A699IP37"/>
<reference evidence="1" key="1">
    <citation type="journal article" date="2019" name="Sci. Rep.">
        <title>Draft genome of Tanacetum cinerariifolium, the natural source of mosquito coil.</title>
        <authorList>
            <person name="Yamashiro T."/>
            <person name="Shiraishi A."/>
            <person name="Satake H."/>
            <person name="Nakayama K."/>
        </authorList>
    </citation>
    <scope>NUCLEOTIDE SEQUENCE</scope>
</reference>
<protein>
    <submittedName>
        <fullName evidence="1">Zinc finger, CCHC-type</fullName>
    </submittedName>
</protein>
<dbReference type="EMBL" id="BKCJ010317135">
    <property type="protein sequence ID" value="GEZ73963.1"/>
    <property type="molecule type" value="Genomic_DNA"/>
</dbReference>
<proteinExistence type="predicted"/>
<accession>A0A699IP37</accession>
<comment type="caution">
    <text evidence="1">The sequence shown here is derived from an EMBL/GenBank/DDBJ whole genome shotgun (WGS) entry which is preliminary data.</text>
</comment>
<organism evidence="1">
    <name type="scientific">Tanacetum cinerariifolium</name>
    <name type="common">Dalmatian daisy</name>
    <name type="synonym">Chrysanthemum cinerariifolium</name>
    <dbReference type="NCBI Taxonomy" id="118510"/>
    <lineage>
        <taxon>Eukaryota</taxon>
        <taxon>Viridiplantae</taxon>
        <taxon>Streptophyta</taxon>
        <taxon>Embryophyta</taxon>
        <taxon>Tracheophyta</taxon>
        <taxon>Spermatophyta</taxon>
        <taxon>Magnoliopsida</taxon>
        <taxon>eudicotyledons</taxon>
        <taxon>Gunneridae</taxon>
        <taxon>Pentapetalae</taxon>
        <taxon>asterids</taxon>
        <taxon>campanulids</taxon>
        <taxon>Asterales</taxon>
        <taxon>Asteraceae</taxon>
        <taxon>Asteroideae</taxon>
        <taxon>Anthemideae</taxon>
        <taxon>Anthemidinae</taxon>
        <taxon>Tanacetum</taxon>
    </lineage>
</organism>